<dbReference type="GeneID" id="17275587"/>
<dbReference type="Proteomes" id="UP000013827">
    <property type="component" value="Unassembled WGS sequence"/>
</dbReference>
<dbReference type="STRING" id="2903.R1D5K4"/>
<organism evidence="7 8">
    <name type="scientific">Emiliania huxleyi (strain CCMP1516)</name>
    <dbReference type="NCBI Taxonomy" id="280463"/>
    <lineage>
        <taxon>Eukaryota</taxon>
        <taxon>Haptista</taxon>
        <taxon>Haptophyta</taxon>
        <taxon>Prymnesiophyceae</taxon>
        <taxon>Isochrysidales</taxon>
        <taxon>Noelaerhabdaceae</taxon>
        <taxon>Emiliania</taxon>
    </lineage>
</organism>
<feature type="region of interest" description="Disordered" evidence="5">
    <location>
        <begin position="1"/>
        <end position="26"/>
    </location>
</feature>
<evidence type="ECO:0000256" key="4">
    <source>
        <dbReference type="RuleBase" id="RU000304"/>
    </source>
</evidence>
<dbReference type="GO" id="GO:0005634">
    <property type="term" value="C:nucleus"/>
    <property type="evidence" value="ECO:0007669"/>
    <property type="project" value="TreeGrafter"/>
</dbReference>
<proteinExistence type="inferred from homology"/>
<dbReference type="eggNOG" id="KOG1167">
    <property type="taxonomic scope" value="Eukaryota"/>
</dbReference>
<evidence type="ECO:0000259" key="6">
    <source>
        <dbReference type="PROSITE" id="PS50011"/>
    </source>
</evidence>
<dbReference type="InterPro" id="IPR017441">
    <property type="entry name" value="Protein_kinase_ATP_BS"/>
</dbReference>
<dbReference type="PROSITE" id="PS00107">
    <property type="entry name" value="PROTEIN_KINASE_ATP"/>
    <property type="match status" value="1"/>
</dbReference>
<sequence length="303" mass="32645">MAMAARSTGTRPPHGMQTSVQPSFDPTRGEWGGISLCELRSSPATLSGWPLDGAGFTVEEIVGRGANGVVVRAVSAASRWQGPRAVALKAVPRGNSSARELALMLRLRTAEAHANRIIQLESYFFDREGSLLVQVLPLFDSSLRAYIDEAPRATDPLSNIELARSAGRQLATALAHVHRLGIVHRDVKPENVLVSHRRGSADGADIICVLADFGAAKDHSRGAAESSPSLCYDGGWQRRLTDGVKANHPGGRARMQWADEKAVEAPLNAAKRFLQRIFVYRPGLRPSAEACLGQPFLARWSGG</sequence>
<dbReference type="AlphaFoldDB" id="A0A0D3K3I2"/>
<dbReference type="SUPFAM" id="SSF56112">
    <property type="entry name" value="Protein kinase-like (PK-like)"/>
    <property type="match status" value="1"/>
</dbReference>
<dbReference type="InterPro" id="IPR008271">
    <property type="entry name" value="Ser/Thr_kinase_AS"/>
</dbReference>
<dbReference type="PaxDb" id="2903-EOD30317"/>
<dbReference type="GO" id="GO:0005524">
    <property type="term" value="F:ATP binding"/>
    <property type="evidence" value="ECO:0007669"/>
    <property type="project" value="UniProtKB-UniRule"/>
</dbReference>
<dbReference type="HOGENOM" id="CLU_919633_0_0_1"/>
<keyword evidence="8" id="KW-1185">Reference proteome</keyword>
<dbReference type="PANTHER" id="PTHR44167:SF24">
    <property type="entry name" value="SERINE_THREONINE-PROTEIN KINASE CHK2"/>
    <property type="match status" value="1"/>
</dbReference>
<reference evidence="8" key="1">
    <citation type="journal article" date="2013" name="Nature">
        <title>Pan genome of the phytoplankton Emiliania underpins its global distribution.</title>
        <authorList>
            <person name="Read B.A."/>
            <person name="Kegel J."/>
            <person name="Klute M.J."/>
            <person name="Kuo A."/>
            <person name="Lefebvre S.C."/>
            <person name="Maumus F."/>
            <person name="Mayer C."/>
            <person name="Miller J."/>
            <person name="Monier A."/>
            <person name="Salamov A."/>
            <person name="Young J."/>
            <person name="Aguilar M."/>
            <person name="Claverie J.M."/>
            <person name="Frickenhaus S."/>
            <person name="Gonzalez K."/>
            <person name="Herman E.K."/>
            <person name="Lin Y.C."/>
            <person name="Napier J."/>
            <person name="Ogata H."/>
            <person name="Sarno A.F."/>
            <person name="Shmutz J."/>
            <person name="Schroeder D."/>
            <person name="de Vargas C."/>
            <person name="Verret F."/>
            <person name="von Dassow P."/>
            <person name="Valentin K."/>
            <person name="Van de Peer Y."/>
            <person name="Wheeler G."/>
            <person name="Dacks J.B."/>
            <person name="Delwiche C.F."/>
            <person name="Dyhrman S.T."/>
            <person name="Glockner G."/>
            <person name="John U."/>
            <person name="Richards T."/>
            <person name="Worden A.Z."/>
            <person name="Zhang X."/>
            <person name="Grigoriev I.V."/>
            <person name="Allen A.E."/>
            <person name="Bidle K."/>
            <person name="Borodovsky M."/>
            <person name="Bowler C."/>
            <person name="Brownlee C."/>
            <person name="Cock J.M."/>
            <person name="Elias M."/>
            <person name="Gladyshev V.N."/>
            <person name="Groth M."/>
            <person name="Guda C."/>
            <person name="Hadaegh A."/>
            <person name="Iglesias-Rodriguez M.D."/>
            <person name="Jenkins J."/>
            <person name="Jones B.M."/>
            <person name="Lawson T."/>
            <person name="Leese F."/>
            <person name="Lindquist E."/>
            <person name="Lobanov A."/>
            <person name="Lomsadze A."/>
            <person name="Malik S.B."/>
            <person name="Marsh M.E."/>
            <person name="Mackinder L."/>
            <person name="Mock T."/>
            <person name="Mueller-Roeber B."/>
            <person name="Pagarete A."/>
            <person name="Parker M."/>
            <person name="Probert I."/>
            <person name="Quesneville H."/>
            <person name="Raines C."/>
            <person name="Rensing S.A."/>
            <person name="Riano-Pachon D.M."/>
            <person name="Richier S."/>
            <person name="Rokitta S."/>
            <person name="Shiraiwa Y."/>
            <person name="Soanes D.M."/>
            <person name="van der Giezen M."/>
            <person name="Wahlund T.M."/>
            <person name="Williams B."/>
            <person name="Wilson W."/>
            <person name="Wolfe G."/>
            <person name="Wurch L.L."/>
        </authorList>
    </citation>
    <scope>NUCLEOTIDE SEQUENCE</scope>
</reference>
<dbReference type="SMART" id="SM00220">
    <property type="entry name" value="S_TKc"/>
    <property type="match status" value="1"/>
</dbReference>
<dbReference type="Pfam" id="PF00069">
    <property type="entry name" value="Pkinase"/>
    <property type="match status" value="1"/>
</dbReference>
<dbReference type="PROSITE" id="PS50011">
    <property type="entry name" value="PROTEIN_KINASE_DOM"/>
    <property type="match status" value="1"/>
</dbReference>
<evidence type="ECO:0000313" key="8">
    <source>
        <dbReference type="Proteomes" id="UP000013827"/>
    </source>
</evidence>
<reference evidence="7" key="2">
    <citation type="submission" date="2024-10" db="UniProtKB">
        <authorList>
            <consortium name="EnsemblProtists"/>
        </authorList>
    </citation>
    <scope>IDENTIFICATION</scope>
</reference>
<evidence type="ECO:0000256" key="1">
    <source>
        <dbReference type="ARBA" id="ARBA00022741"/>
    </source>
</evidence>
<comment type="similarity">
    <text evidence="4">Belongs to the protein kinase superfamily.</text>
</comment>
<keyword evidence="1 3" id="KW-0547">Nucleotide-binding</keyword>
<keyword evidence="4" id="KW-0418">Kinase</keyword>
<name>A0A0D3K3I2_EMIH1</name>
<dbReference type="EnsemblProtists" id="EOD30317">
    <property type="protein sequence ID" value="EOD30317"/>
    <property type="gene ID" value="EMIHUDRAFT_232987"/>
</dbReference>
<keyword evidence="2 3" id="KW-0067">ATP-binding</keyword>
<keyword evidence="4" id="KW-0723">Serine/threonine-protein kinase</keyword>
<dbReference type="InterPro" id="IPR011009">
    <property type="entry name" value="Kinase-like_dom_sf"/>
</dbReference>
<dbReference type="KEGG" id="ehx:EMIHUDRAFT_232987"/>
<dbReference type="GO" id="GO:0004674">
    <property type="term" value="F:protein serine/threonine kinase activity"/>
    <property type="evidence" value="ECO:0007669"/>
    <property type="project" value="UniProtKB-KW"/>
</dbReference>
<evidence type="ECO:0000256" key="2">
    <source>
        <dbReference type="ARBA" id="ARBA00022840"/>
    </source>
</evidence>
<dbReference type="Gene3D" id="1.10.510.10">
    <property type="entry name" value="Transferase(Phosphotransferase) domain 1"/>
    <property type="match status" value="1"/>
</dbReference>
<dbReference type="InterPro" id="IPR000719">
    <property type="entry name" value="Prot_kinase_dom"/>
</dbReference>
<protein>
    <recommendedName>
        <fullName evidence="6">Protein kinase domain-containing protein</fullName>
    </recommendedName>
</protein>
<evidence type="ECO:0000256" key="3">
    <source>
        <dbReference type="PROSITE-ProRule" id="PRU10141"/>
    </source>
</evidence>
<evidence type="ECO:0000313" key="7">
    <source>
        <dbReference type="EnsemblProtists" id="EOD30317"/>
    </source>
</evidence>
<dbReference type="PANTHER" id="PTHR44167">
    <property type="entry name" value="OVARIAN-SPECIFIC SERINE/THREONINE-PROTEIN KINASE LOK-RELATED"/>
    <property type="match status" value="1"/>
</dbReference>
<dbReference type="PROSITE" id="PS00108">
    <property type="entry name" value="PROTEIN_KINASE_ST"/>
    <property type="match status" value="1"/>
</dbReference>
<dbReference type="CDD" id="cd00180">
    <property type="entry name" value="PKc"/>
    <property type="match status" value="1"/>
</dbReference>
<accession>A0A0D3K3I2</accession>
<evidence type="ECO:0000256" key="5">
    <source>
        <dbReference type="SAM" id="MobiDB-lite"/>
    </source>
</evidence>
<feature type="domain" description="Protein kinase" evidence="6">
    <location>
        <begin position="56"/>
        <end position="303"/>
    </location>
</feature>
<dbReference type="RefSeq" id="XP_005782746.1">
    <property type="nucleotide sequence ID" value="XM_005782689.1"/>
</dbReference>
<keyword evidence="4" id="KW-0808">Transferase</keyword>
<feature type="binding site" evidence="3">
    <location>
        <position position="89"/>
    </location>
    <ligand>
        <name>ATP</name>
        <dbReference type="ChEBI" id="CHEBI:30616"/>
    </ligand>
</feature>
<dbReference type="GO" id="GO:0044773">
    <property type="term" value="P:mitotic DNA damage checkpoint signaling"/>
    <property type="evidence" value="ECO:0007669"/>
    <property type="project" value="TreeGrafter"/>
</dbReference>